<dbReference type="SMART" id="SM00238">
    <property type="entry name" value="BIR"/>
    <property type="match status" value="1"/>
</dbReference>
<dbReference type="Proteomes" id="UP000829694">
    <property type="component" value="Segment"/>
</dbReference>
<evidence type="ECO:0000313" key="4">
    <source>
        <dbReference type="Proteomes" id="UP000829694"/>
    </source>
</evidence>
<dbReference type="Gene3D" id="1.10.1170.10">
    <property type="entry name" value="Inhibitor Of Apoptosis Protein (2mihbC-IAP-1), Chain A"/>
    <property type="match status" value="1"/>
</dbReference>
<dbReference type="SUPFAM" id="SSF57924">
    <property type="entry name" value="Inhibitor of apoptosis (IAP) repeat"/>
    <property type="match status" value="1"/>
</dbReference>
<dbReference type="GO" id="GO:0090263">
    <property type="term" value="P:positive regulation of canonical Wnt signaling pathway"/>
    <property type="evidence" value="ECO:0007669"/>
    <property type="project" value="TreeGrafter"/>
</dbReference>
<keyword evidence="1" id="KW-0479">Metal-binding</keyword>
<evidence type="ECO:0000259" key="2">
    <source>
        <dbReference type="PROSITE" id="PS50089"/>
    </source>
</evidence>
<dbReference type="GO" id="GO:0008270">
    <property type="term" value="F:zinc ion binding"/>
    <property type="evidence" value="ECO:0007669"/>
    <property type="project" value="UniProtKB-KW"/>
</dbReference>
<proteinExistence type="predicted"/>
<dbReference type="Gene3D" id="3.30.40.10">
    <property type="entry name" value="Zinc/RING finger domain, C3HC4 (zinc finger)"/>
    <property type="match status" value="1"/>
</dbReference>
<dbReference type="PANTHER" id="PTHR10044">
    <property type="entry name" value="INHIBITOR OF APOPTOSIS"/>
    <property type="match status" value="1"/>
</dbReference>
<reference evidence="3" key="1">
    <citation type="journal article" date="2020" name="Viruses">
        <title>Genome Analysis of a Novel Clade b Betabaculovirus Isolated from the Legume Pest Matsumuraeses phaseoli (Lepidoptera: Tortricidae).</title>
        <authorList>
            <person name="Shu R."/>
            <person name="Meng Q."/>
            <person name="Miao L."/>
            <person name="Liang H."/>
            <person name="Chen J."/>
            <person name="Xu Y."/>
            <person name="Cheng L."/>
            <person name="Jin W."/>
            <person name="Qin Q."/>
            <person name="Zhang H."/>
        </authorList>
    </citation>
    <scope>NUCLEOTIDE SEQUENCE</scope>
    <source>
        <strain evidence="3">IOZ01</strain>
    </source>
</reference>
<evidence type="ECO:0000313" key="3">
    <source>
        <dbReference type="EMBL" id="QOD40048.1"/>
    </source>
</evidence>
<dbReference type="PANTHER" id="PTHR10044:SF174">
    <property type="entry name" value="DEATH-ASSOCIATED INHIBITOR OF APOPTOSIS 1"/>
    <property type="match status" value="1"/>
</dbReference>
<dbReference type="InterPro" id="IPR013083">
    <property type="entry name" value="Znf_RING/FYVE/PHD"/>
</dbReference>
<dbReference type="InterPro" id="IPR050784">
    <property type="entry name" value="IAP"/>
</dbReference>
<sequence>MSTSSTSFYFLTNSDNPQLLVFDVDDDLMSDNDIFQEGDEEDSIDECGITDMRNHFVDAVDAMRPYYPSLCLKDARLQSFQTWPIALEQNVNEMADAGLFYTGYGDQTKCFFCNSTLRNWHKTDSPWEAHARVNKKCQYLLMTKGGKFVESVSEDTKFNNVTNDTDNKHETNISDECKEENNNLEHLCIICCERARNVCLLPCKHVVTCGQCTCSLSKQCCPMCRNKFSQVVEVYLN</sequence>
<dbReference type="InterPro" id="IPR001370">
    <property type="entry name" value="BIR_rpt"/>
</dbReference>
<dbReference type="GO" id="GO:0043027">
    <property type="term" value="F:cysteine-type endopeptidase inhibitor activity involved in apoptotic process"/>
    <property type="evidence" value="ECO:0007669"/>
    <property type="project" value="TreeGrafter"/>
</dbReference>
<dbReference type="GO" id="GO:0061630">
    <property type="term" value="F:ubiquitin protein ligase activity"/>
    <property type="evidence" value="ECO:0007669"/>
    <property type="project" value="TreeGrafter"/>
</dbReference>
<dbReference type="GeneID" id="80539449"/>
<organism evidence="3 4">
    <name type="scientific">Matsumuraeses phaseoli granulovirus</name>
    <dbReference type="NCBI Taxonomy" id="2760664"/>
    <lineage>
        <taxon>Viruses</taxon>
        <taxon>Viruses incertae sedis</taxon>
        <taxon>Naldaviricetes</taxon>
        <taxon>Lefavirales</taxon>
        <taxon>Baculoviridae</taxon>
        <taxon>Betabaculovirus</taxon>
        <taxon>Betabaculovirus maphaseoli</taxon>
    </lineage>
</organism>
<keyword evidence="4" id="KW-1185">Reference proteome</keyword>
<dbReference type="CDD" id="cd00022">
    <property type="entry name" value="BIR"/>
    <property type="match status" value="1"/>
</dbReference>
<dbReference type="PROSITE" id="PS50143">
    <property type="entry name" value="BIR_REPEAT_2"/>
    <property type="match status" value="1"/>
</dbReference>
<gene>
    <name evidence="3" type="primary">iap-6</name>
    <name evidence="3" type="ORF">H4Q86_085</name>
</gene>
<dbReference type="PROSITE" id="PS50089">
    <property type="entry name" value="ZF_RING_2"/>
    <property type="match status" value="1"/>
</dbReference>
<dbReference type="EMBL" id="MT844067">
    <property type="protein sequence ID" value="QOD40048.1"/>
    <property type="molecule type" value="Genomic_DNA"/>
</dbReference>
<protein>
    <submittedName>
        <fullName evidence="3">Iap-6</fullName>
    </submittedName>
</protein>
<dbReference type="Pfam" id="PF00653">
    <property type="entry name" value="BIR"/>
    <property type="match status" value="1"/>
</dbReference>
<dbReference type="InterPro" id="IPR001841">
    <property type="entry name" value="Znf_RING"/>
</dbReference>
<name>A0AAE7MLH8_9BBAC</name>
<dbReference type="GO" id="GO:0051726">
    <property type="term" value="P:regulation of cell cycle"/>
    <property type="evidence" value="ECO:0007669"/>
    <property type="project" value="TreeGrafter"/>
</dbReference>
<evidence type="ECO:0000256" key="1">
    <source>
        <dbReference type="PROSITE-ProRule" id="PRU00175"/>
    </source>
</evidence>
<feature type="domain" description="RING-type" evidence="2">
    <location>
        <begin position="188"/>
        <end position="225"/>
    </location>
</feature>
<dbReference type="RefSeq" id="YP_010800803.1">
    <property type="nucleotide sequence ID" value="NC_076905.1"/>
</dbReference>
<keyword evidence="1" id="KW-0862">Zinc</keyword>
<dbReference type="KEGG" id="vg:80539449"/>
<dbReference type="GO" id="GO:0031398">
    <property type="term" value="P:positive regulation of protein ubiquitination"/>
    <property type="evidence" value="ECO:0007669"/>
    <property type="project" value="TreeGrafter"/>
</dbReference>
<keyword evidence="1" id="KW-0863">Zinc-finger</keyword>
<dbReference type="Pfam" id="PF13920">
    <property type="entry name" value="zf-C3HC4_3"/>
    <property type="match status" value="1"/>
</dbReference>
<accession>A0AAE7MLH8</accession>